<organism evidence="6 7">
    <name type="scientific">Agaricus bisporus var. burnettii (strain JB137-S8 / ATCC MYA-4627 / FGSC 10392)</name>
    <name type="common">White button mushroom</name>
    <dbReference type="NCBI Taxonomy" id="597362"/>
    <lineage>
        <taxon>Eukaryota</taxon>
        <taxon>Fungi</taxon>
        <taxon>Dikarya</taxon>
        <taxon>Basidiomycota</taxon>
        <taxon>Agaricomycotina</taxon>
        <taxon>Agaricomycetes</taxon>
        <taxon>Agaricomycetidae</taxon>
        <taxon>Agaricales</taxon>
        <taxon>Agaricineae</taxon>
        <taxon>Agaricaceae</taxon>
        <taxon>Agaricus</taxon>
    </lineage>
</organism>
<dbReference type="HOGENOM" id="CLU_025635_0_0_1"/>
<dbReference type="InterPro" id="IPR009071">
    <property type="entry name" value="HMG_box_dom"/>
</dbReference>
<feature type="domain" description="HMG box" evidence="5">
    <location>
        <begin position="16"/>
        <end position="85"/>
    </location>
</feature>
<gene>
    <name evidence="6" type="ORF">AGABI1DRAFT_132663</name>
</gene>
<feature type="compositionally biased region" description="Acidic residues" evidence="4">
    <location>
        <begin position="107"/>
        <end position="117"/>
    </location>
</feature>
<dbReference type="OMA" id="KIIGLCW"/>
<feature type="region of interest" description="Disordered" evidence="4">
    <location>
        <begin position="176"/>
        <end position="337"/>
    </location>
</feature>
<dbReference type="Proteomes" id="UP000008493">
    <property type="component" value="Unassembled WGS sequence"/>
</dbReference>
<dbReference type="AlphaFoldDB" id="K5VKY5"/>
<dbReference type="KEGG" id="abp:AGABI1DRAFT132663"/>
<dbReference type="EMBL" id="JH971421">
    <property type="protein sequence ID" value="EKM75044.1"/>
    <property type="molecule type" value="Genomic_DNA"/>
</dbReference>
<feature type="compositionally biased region" description="Basic and acidic residues" evidence="4">
    <location>
        <begin position="123"/>
        <end position="146"/>
    </location>
</feature>
<feature type="compositionally biased region" description="Polar residues" evidence="4">
    <location>
        <begin position="481"/>
        <end position="495"/>
    </location>
</feature>
<dbReference type="eggNOG" id="KOG0527">
    <property type="taxonomic scope" value="Eukaryota"/>
</dbReference>
<feature type="compositionally biased region" description="Polar residues" evidence="4">
    <location>
        <begin position="244"/>
        <end position="259"/>
    </location>
</feature>
<feature type="compositionally biased region" description="Basic residues" evidence="4">
    <location>
        <begin position="188"/>
        <end position="198"/>
    </location>
</feature>
<keyword evidence="1 3" id="KW-0238">DNA-binding</keyword>
<dbReference type="PROSITE" id="PS50118">
    <property type="entry name" value="HMG_BOX_2"/>
    <property type="match status" value="1"/>
</dbReference>
<dbReference type="PANTHER" id="PTHR45789:SF2">
    <property type="entry name" value="FI18025P1"/>
    <property type="match status" value="1"/>
</dbReference>
<dbReference type="RefSeq" id="XP_007334353.1">
    <property type="nucleotide sequence ID" value="XM_007334291.1"/>
</dbReference>
<dbReference type="InterPro" id="IPR036910">
    <property type="entry name" value="HMG_box_dom_sf"/>
</dbReference>
<reference evidence="7" key="1">
    <citation type="journal article" date="2012" name="Proc. Natl. Acad. Sci. U.S.A.">
        <title>Genome sequence of the button mushroom Agaricus bisporus reveals mechanisms governing adaptation to a humic-rich ecological niche.</title>
        <authorList>
            <person name="Morin E."/>
            <person name="Kohler A."/>
            <person name="Baker A.R."/>
            <person name="Foulongne-Oriol M."/>
            <person name="Lombard V."/>
            <person name="Nagy L.G."/>
            <person name="Ohm R.A."/>
            <person name="Patyshakuliyeva A."/>
            <person name="Brun A."/>
            <person name="Aerts A.L."/>
            <person name="Bailey A.M."/>
            <person name="Billette C."/>
            <person name="Coutinho P.M."/>
            <person name="Deakin G."/>
            <person name="Doddapaneni H."/>
            <person name="Floudas D."/>
            <person name="Grimwood J."/>
            <person name="Hilden K."/>
            <person name="Kuees U."/>
            <person name="LaButti K.M."/>
            <person name="Lapidus A."/>
            <person name="Lindquist E.A."/>
            <person name="Lucas S.M."/>
            <person name="Murat C."/>
            <person name="Riley R.W."/>
            <person name="Salamov A.A."/>
            <person name="Schmutz J."/>
            <person name="Subramanian V."/>
            <person name="Woesten H.A.B."/>
            <person name="Xu J."/>
            <person name="Eastwood D.C."/>
            <person name="Foster G.D."/>
            <person name="Sonnenberg A.S."/>
            <person name="Cullen D."/>
            <person name="de Vries R.P."/>
            <person name="Lundell T."/>
            <person name="Hibbett D.S."/>
            <person name="Henrissat B."/>
            <person name="Burton K.S."/>
            <person name="Kerrigan R.W."/>
            <person name="Challen M.P."/>
            <person name="Grigoriev I.V."/>
            <person name="Martin F."/>
        </authorList>
    </citation>
    <scope>NUCLEOTIDE SEQUENCE [LARGE SCALE GENOMIC DNA]</scope>
    <source>
        <strain evidence="7">JB137-S8 / ATCC MYA-4627 / FGSC 10392</strain>
    </source>
</reference>
<name>K5VKY5_AGABU</name>
<dbReference type="GO" id="GO:0005634">
    <property type="term" value="C:nucleus"/>
    <property type="evidence" value="ECO:0007669"/>
    <property type="project" value="UniProtKB-UniRule"/>
</dbReference>
<evidence type="ECO:0000256" key="2">
    <source>
        <dbReference type="ARBA" id="ARBA00023242"/>
    </source>
</evidence>
<evidence type="ECO:0000256" key="1">
    <source>
        <dbReference type="ARBA" id="ARBA00023125"/>
    </source>
</evidence>
<dbReference type="GeneID" id="18827741"/>
<dbReference type="OrthoDB" id="6247875at2759"/>
<evidence type="ECO:0000313" key="7">
    <source>
        <dbReference type="Proteomes" id="UP000008493"/>
    </source>
</evidence>
<evidence type="ECO:0000313" key="6">
    <source>
        <dbReference type="EMBL" id="EKM75044.1"/>
    </source>
</evidence>
<proteinExistence type="predicted"/>
<evidence type="ECO:0000256" key="4">
    <source>
        <dbReference type="SAM" id="MobiDB-lite"/>
    </source>
</evidence>
<evidence type="ECO:0000259" key="5">
    <source>
        <dbReference type="PROSITE" id="PS50118"/>
    </source>
</evidence>
<feature type="compositionally biased region" description="Low complexity" evidence="4">
    <location>
        <begin position="298"/>
        <end position="324"/>
    </location>
</feature>
<feature type="compositionally biased region" description="Basic and acidic residues" evidence="4">
    <location>
        <begin position="176"/>
        <end position="187"/>
    </location>
</feature>
<accession>K5VKY5</accession>
<dbReference type="PANTHER" id="PTHR45789">
    <property type="entry name" value="FI18025P1"/>
    <property type="match status" value="1"/>
</dbReference>
<keyword evidence="7" id="KW-1185">Reference proteome</keyword>
<feature type="region of interest" description="Disordered" evidence="4">
    <location>
        <begin position="76"/>
        <end position="146"/>
    </location>
</feature>
<evidence type="ECO:0000256" key="3">
    <source>
        <dbReference type="PROSITE-ProRule" id="PRU00267"/>
    </source>
</evidence>
<dbReference type="InterPro" id="IPR051356">
    <property type="entry name" value="SOX/SOX-like_TF"/>
</dbReference>
<protein>
    <recommendedName>
        <fullName evidence="5">HMG box domain-containing protein</fullName>
    </recommendedName>
</protein>
<feature type="compositionally biased region" description="Polar residues" evidence="4">
    <location>
        <begin position="280"/>
        <end position="292"/>
    </location>
</feature>
<dbReference type="CDD" id="cd01389">
    <property type="entry name" value="HMG-box_ROX1-like"/>
    <property type="match status" value="1"/>
</dbReference>
<feature type="DNA-binding region" description="HMG box" evidence="3">
    <location>
        <begin position="16"/>
        <end position="85"/>
    </location>
</feature>
<dbReference type="Pfam" id="PF00505">
    <property type="entry name" value="HMG_box"/>
    <property type="match status" value="1"/>
</dbReference>
<dbReference type="Gene3D" id="1.10.30.10">
    <property type="entry name" value="High mobility group box domain"/>
    <property type="match status" value="1"/>
</dbReference>
<dbReference type="SMART" id="SM00398">
    <property type="entry name" value="HMG"/>
    <property type="match status" value="1"/>
</dbReference>
<keyword evidence="2 3" id="KW-0539">Nucleus</keyword>
<dbReference type="GO" id="GO:0000978">
    <property type="term" value="F:RNA polymerase II cis-regulatory region sequence-specific DNA binding"/>
    <property type="evidence" value="ECO:0007669"/>
    <property type="project" value="TreeGrafter"/>
</dbReference>
<dbReference type="SUPFAM" id="SSF47095">
    <property type="entry name" value="HMG-box"/>
    <property type="match status" value="1"/>
</dbReference>
<dbReference type="GO" id="GO:0000981">
    <property type="term" value="F:DNA-binding transcription factor activity, RNA polymerase II-specific"/>
    <property type="evidence" value="ECO:0007669"/>
    <property type="project" value="TreeGrafter"/>
</dbReference>
<sequence length="536" mass="58846">MPARRGQDEKAQKSHIPRPPNAFILFRSSFIRNEHVPGKVEGNHSTLSKIIGLCWKDLSPQERRIWEEKAREAQAEHRKQYPDWRWTPEANALGKKRVRKSRKQQDDVESSSQEDPDPSLPKPKADRKSKAKDKGKARERSHDHVEVDEDVRVAKIADLLKQGKTGSDLQTALEEWKATLDPADSRPSKKRRTGRKRASASTSRTLPELSPRDSFPSSSPTDPPPSPSLQGVPDPPHVLRRSPSDNPELTRIPTQSASLISHDPSHTPSHTPSPTVPLYASSTTVPANQTTLPWPDNTPATSYSTSQPPYPSWWPSSPSATPSSPFAPCYEPPEITTDGLGYEEGNNFDREYSEQFGPLLLSPPHDDTEGAQWSRNAGRNGLCAVIADPLSGCDEDCPPTASSATFPPPVNVAPSPILSAINPQALRHSPTTTTFIPSSTYSSLTGWAGEYDPAGPSTVLGDWFNPNWQASVRVSPPWGQENDTPDNPHSNTQALPTKIPYQNHHQTSLRLQVQSSPSAADVHQLDSPNPPSSITP</sequence>
<feature type="compositionally biased region" description="Polar residues" evidence="4">
    <location>
        <begin position="503"/>
        <end position="518"/>
    </location>
</feature>
<dbReference type="InParanoid" id="K5VKY5"/>
<feature type="region of interest" description="Disordered" evidence="4">
    <location>
        <begin position="470"/>
        <end position="536"/>
    </location>
</feature>